<sequence length="76" mass="8372">MARLAKEVLAEIPDQFLSYMRTRGIKPGPLPPPYTPCPPPAIHPLLARRLLSTRRTSACSLMSHSRKCLTVCGDAD</sequence>
<gene>
    <name evidence="1" type="ORF">AKAME5_001339200</name>
</gene>
<keyword evidence="2" id="KW-1185">Reference proteome</keyword>
<dbReference type="Proteomes" id="UP001279410">
    <property type="component" value="Unassembled WGS sequence"/>
</dbReference>
<accession>A0AAD3MW75</accession>
<reference evidence="1" key="1">
    <citation type="submission" date="2022-08" db="EMBL/GenBank/DDBJ databases">
        <title>Genome sequencing of akame (Lates japonicus).</title>
        <authorList>
            <person name="Hashiguchi Y."/>
            <person name="Takahashi H."/>
        </authorList>
    </citation>
    <scope>NUCLEOTIDE SEQUENCE</scope>
    <source>
        <strain evidence="1">Kochi</strain>
    </source>
</reference>
<proteinExistence type="predicted"/>
<comment type="caution">
    <text evidence="1">The sequence shown here is derived from an EMBL/GenBank/DDBJ whole genome shotgun (WGS) entry which is preliminary data.</text>
</comment>
<dbReference type="EMBL" id="BRZM01000047">
    <property type="protein sequence ID" value="GLD61600.1"/>
    <property type="molecule type" value="Genomic_DNA"/>
</dbReference>
<organism evidence="1 2">
    <name type="scientific">Lates japonicus</name>
    <name type="common">Japanese lates</name>
    <dbReference type="NCBI Taxonomy" id="270547"/>
    <lineage>
        <taxon>Eukaryota</taxon>
        <taxon>Metazoa</taxon>
        <taxon>Chordata</taxon>
        <taxon>Craniata</taxon>
        <taxon>Vertebrata</taxon>
        <taxon>Euteleostomi</taxon>
        <taxon>Actinopterygii</taxon>
        <taxon>Neopterygii</taxon>
        <taxon>Teleostei</taxon>
        <taxon>Neoteleostei</taxon>
        <taxon>Acanthomorphata</taxon>
        <taxon>Carangaria</taxon>
        <taxon>Carangaria incertae sedis</taxon>
        <taxon>Centropomidae</taxon>
        <taxon>Lates</taxon>
    </lineage>
</organism>
<evidence type="ECO:0000313" key="1">
    <source>
        <dbReference type="EMBL" id="GLD61600.1"/>
    </source>
</evidence>
<evidence type="ECO:0000313" key="2">
    <source>
        <dbReference type="Proteomes" id="UP001279410"/>
    </source>
</evidence>
<protein>
    <submittedName>
        <fullName evidence="1">Copine-8-like isoform X1</fullName>
    </submittedName>
</protein>
<dbReference type="AlphaFoldDB" id="A0AAD3MW75"/>
<name>A0AAD3MW75_LATJO</name>